<dbReference type="PANTHER" id="PTHR34473">
    <property type="entry name" value="UPF0699 TRANSMEMBRANE PROTEIN YDBS"/>
    <property type="match status" value="1"/>
</dbReference>
<keyword evidence="4" id="KW-1185">Reference proteome</keyword>
<keyword evidence="1" id="KW-0472">Membrane</keyword>
<dbReference type="RefSeq" id="WP_076428413.1">
    <property type="nucleotide sequence ID" value="NZ_FTNO01000001.1"/>
</dbReference>
<keyword evidence="1" id="KW-0812">Transmembrane</keyword>
<evidence type="ECO:0000256" key="1">
    <source>
        <dbReference type="SAM" id="Phobius"/>
    </source>
</evidence>
<sequence length="153" mass="17325">METLNSRVRIVWFAGVLTTTAFVGAVLFAVRRFVFDIAVWLPLALAVVIFVFGGIYTIFKYRVWRFEIRDDDLYLERGVFTRVTTVVPFVRVQHVDTQRGPIERLVGLGSVVVYTAGSRGADVTIPGLTPERASDLQRRLRNLAIESEYEDAV</sequence>
<dbReference type="InterPro" id="IPR005182">
    <property type="entry name" value="YdbS-like_PH"/>
</dbReference>
<dbReference type="Pfam" id="PF03703">
    <property type="entry name" value="bPH_2"/>
    <property type="match status" value="1"/>
</dbReference>
<feature type="transmembrane region" description="Helical" evidence="1">
    <location>
        <begin position="37"/>
        <end position="59"/>
    </location>
</feature>
<dbReference type="OrthoDB" id="301911at2157"/>
<evidence type="ECO:0000313" key="3">
    <source>
        <dbReference type="EMBL" id="SIQ96402.1"/>
    </source>
</evidence>
<dbReference type="AlphaFoldDB" id="A0A1N6X223"/>
<keyword evidence="1" id="KW-1133">Transmembrane helix</keyword>
<evidence type="ECO:0000313" key="4">
    <source>
        <dbReference type="Proteomes" id="UP000186914"/>
    </source>
</evidence>
<protein>
    <recommendedName>
        <fullName evidence="2">YdbS-like PH domain-containing protein</fullName>
    </recommendedName>
</protein>
<feature type="domain" description="YdbS-like PH" evidence="2">
    <location>
        <begin position="61"/>
        <end position="139"/>
    </location>
</feature>
<dbReference type="PANTHER" id="PTHR34473:SF3">
    <property type="entry name" value="TRANSMEMBRANE PROTEIN-RELATED"/>
    <property type="match status" value="1"/>
</dbReference>
<gene>
    <name evidence="3" type="ORF">SAMN05421858_0955</name>
</gene>
<dbReference type="Proteomes" id="UP000186914">
    <property type="component" value="Unassembled WGS sequence"/>
</dbReference>
<name>A0A1N6X223_9EURY</name>
<organism evidence="3 4">
    <name type="scientific">Haladaptatus litoreus</name>
    <dbReference type="NCBI Taxonomy" id="553468"/>
    <lineage>
        <taxon>Archaea</taxon>
        <taxon>Methanobacteriati</taxon>
        <taxon>Methanobacteriota</taxon>
        <taxon>Stenosarchaea group</taxon>
        <taxon>Halobacteria</taxon>
        <taxon>Halobacteriales</taxon>
        <taxon>Haladaptataceae</taxon>
        <taxon>Haladaptatus</taxon>
    </lineage>
</organism>
<accession>A0A1N6X223</accession>
<reference evidence="4" key="1">
    <citation type="submission" date="2017-01" db="EMBL/GenBank/DDBJ databases">
        <authorList>
            <person name="Varghese N."/>
            <person name="Submissions S."/>
        </authorList>
    </citation>
    <scope>NUCLEOTIDE SEQUENCE [LARGE SCALE GENOMIC DNA]</scope>
    <source>
        <strain evidence="4">CGMCC 1.7737</strain>
    </source>
</reference>
<feature type="transmembrane region" description="Helical" evidence="1">
    <location>
        <begin position="12"/>
        <end position="31"/>
    </location>
</feature>
<evidence type="ECO:0000259" key="2">
    <source>
        <dbReference type="Pfam" id="PF03703"/>
    </source>
</evidence>
<proteinExistence type="predicted"/>
<dbReference type="EMBL" id="FTNO01000001">
    <property type="protein sequence ID" value="SIQ96402.1"/>
    <property type="molecule type" value="Genomic_DNA"/>
</dbReference>